<protein>
    <recommendedName>
        <fullName evidence="1">CRAL-TRIO domain-containing protein</fullName>
    </recommendedName>
</protein>
<dbReference type="InterPro" id="IPR036865">
    <property type="entry name" value="CRAL-TRIO_dom_sf"/>
</dbReference>
<dbReference type="InterPro" id="IPR036273">
    <property type="entry name" value="CRAL/TRIO_N_dom_sf"/>
</dbReference>
<dbReference type="InterPro" id="IPR001251">
    <property type="entry name" value="CRAL-TRIO_dom"/>
</dbReference>
<keyword evidence="3" id="KW-1185">Reference proteome</keyword>
<proteinExistence type="predicted"/>
<comment type="caution">
    <text evidence="2">The sequence shown here is derived from an EMBL/GenBank/DDBJ whole genome shotgun (WGS) entry which is preliminary data.</text>
</comment>
<evidence type="ECO:0000313" key="3">
    <source>
        <dbReference type="Proteomes" id="UP001497382"/>
    </source>
</evidence>
<dbReference type="Proteomes" id="UP001497382">
    <property type="component" value="Unassembled WGS sequence"/>
</dbReference>
<dbReference type="SUPFAM" id="SSF52087">
    <property type="entry name" value="CRAL/TRIO domain"/>
    <property type="match status" value="1"/>
</dbReference>
<dbReference type="EMBL" id="CAXIEN010000102">
    <property type="protein sequence ID" value="CAL1277449.1"/>
    <property type="molecule type" value="Genomic_DNA"/>
</dbReference>
<dbReference type="Pfam" id="PF00650">
    <property type="entry name" value="CRAL_TRIO"/>
    <property type="match status" value="1"/>
</dbReference>
<feature type="domain" description="CRAL-TRIO" evidence="1">
    <location>
        <begin position="75"/>
        <end position="250"/>
    </location>
</feature>
<dbReference type="Gene3D" id="3.40.525.10">
    <property type="entry name" value="CRAL-TRIO lipid binding domain"/>
    <property type="match status" value="1"/>
</dbReference>
<organism evidence="2 3">
    <name type="scientific">Larinioides sclopetarius</name>
    <dbReference type="NCBI Taxonomy" id="280406"/>
    <lineage>
        <taxon>Eukaryota</taxon>
        <taxon>Metazoa</taxon>
        <taxon>Ecdysozoa</taxon>
        <taxon>Arthropoda</taxon>
        <taxon>Chelicerata</taxon>
        <taxon>Arachnida</taxon>
        <taxon>Araneae</taxon>
        <taxon>Araneomorphae</taxon>
        <taxon>Entelegynae</taxon>
        <taxon>Araneoidea</taxon>
        <taxon>Araneidae</taxon>
        <taxon>Larinioides</taxon>
    </lineage>
</organism>
<reference evidence="2 3" key="1">
    <citation type="submission" date="2024-04" db="EMBL/GenBank/DDBJ databases">
        <authorList>
            <person name="Rising A."/>
            <person name="Reimegard J."/>
            <person name="Sonavane S."/>
            <person name="Akerstrom W."/>
            <person name="Nylinder S."/>
            <person name="Hedman E."/>
            <person name="Kallberg Y."/>
        </authorList>
    </citation>
    <scope>NUCLEOTIDE SEQUENCE [LARGE SCALE GENOMIC DNA]</scope>
</reference>
<accession>A0AAV2A081</accession>
<evidence type="ECO:0000313" key="2">
    <source>
        <dbReference type="EMBL" id="CAL1277449.1"/>
    </source>
</evidence>
<dbReference type="PANTHER" id="PTHR23324">
    <property type="entry name" value="SEC14 RELATED PROTEIN"/>
    <property type="match status" value="1"/>
</dbReference>
<dbReference type="Gene3D" id="2.60.120.680">
    <property type="entry name" value="GOLD domain"/>
    <property type="match status" value="1"/>
</dbReference>
<dbReference type="SMART" id="SM00516">
    <property type="entry name" value="SEC14"/>
    <property type="match status" value="1"/>
</dbReference>
<dbReference type="PANTHER" id="PTHR23324:SF87">
    <property type="entry name" value="CRAL-TRIO DOMAIN-CONTAINING PROTEIN C34C12.6"/>
    <property type="match status" value="1"/>
</dbReference>
<dbReference type="AlphaFoldDB" id="A0AAV2A081"/>
<dbReference type="InterPro" id="IPR051064">
    <property type="entry name" value="SEC14/CRAL-TRIO_domain"/>
</dbReference>
<name>A0AAV2A081_9ARAC</name>
<evidence type="ECO:0000259" key="1">
    <source>
        <dbReference type="PROSITE" id="PS50191"/>
    </source>
</evidence>
<dbReference type="PROSITE" id="PS50191">
    <property type="entry name" value="CRAL_TRIO"/>
    <property type="match status" value="1"/>
</dbReference>
<sequence length="408" mass="46602">MEAFRRKPTISEKDLLKQFKKSISDILTPLHTDAYLMKWIRAGNLNIRKSEQFFREAMATRAVYGIDSYADHGKQPKVAEDFGFISPIGFAKDGTPVTYGAFGRGDLYGFVSSVSSYDICMYGSYWFEKDLKRAREQSKKLGKEINQVTYIVDMENFTMTSVARTCVIETAFDLLRLMQDIYPEIGRNMFIVNAAFYFYQAFNVLRPVFKKSLLKDIYVASKEDTPALLLKYIDEDVLPAFLGGKRVDSNGDPYCSEFMKFGGIVPEDYYLNRLPLLPPSDPGVHSVYIPARGVYNHALVVRTPKSRLHIEMRSEGGCIPTTILFREFGPDPSHPDIPPSDVYLDENNEECNVRLISPTVKLQLHMSPADLYCNLPWAGIYIFRFDSTCNWINGRNLIFRFEIIAPNS</sequence>
<gene>
    <name evidence="2" type="ORF">LARSCL_LOCUS9229</name>
</gene>
<dbReference type="CDD" id="cd00170">
    <property type="entry name" value="SEC14"/>
    <property type="match status" value="1"/>
</dbReference>
<dbReference type="SUPFAM" id="SSF46938">
    <property type="entry name" value="CRAL/TRIO N-terminal domain"/>
    <property type="match status" value="1"/>
</dbReference>
<dbReference type="GO" id="GO:0005737">
    <property type="term" value="C:cytoplasm"/>
    <property type="evidence" value="ECO:0007669"/>
    <property type="project" value="TreeGrafter"/>
</dbReference>